<dbReference type="PANTHER" id="PTHR11122">
    <property type="entry name" value="APOSPORY-ASSOCIATED PROTEIN C-RELATED"/>
    <property type="match status" value="1"/>
</dbReference>
<keyword evidence="2" id="KW-1185">Reference proteome</keyword>
<name>A0A1M6WMT3_9FIRM</name>
<organism evidence="1 2">
    <name type="scientific">Anaerocolumna jejuensis DSM 15929</name>
    <dbReference type="NCBI Taxonomy" id="1121322"/>
    <lineage>
        <taxon>Bacteria</taxon>
        <taxon>Bacillati</taxon>
        <taxon>Bacillota</taxon>
        <taxon>Clostridia</taxon>
        <taxon>Lachnospirales</taxon>
        <taxon>Lachnospiraceae</taxon>
        <taxon>Anaerocolumna</taxon>
    </lineage>
</organism>
<dbReference type="AlphaFoldDB" id="A0A1M6WMT3"/>
<dbReference type="GO" id="GO:0016853">
    <property type="term" value="F:isomerase activity"/>
    <property type="evidence" value="ECO:0007669"/>
    <property type="project" value="InterPro"/>
</dbReference>
<dbReference type="Gene3D" id="2.70.98.10">
    <property type="match status" value="1"/>
</dbReference>
<gene>
    <name evidence="1" type="ORF">SAMN02745136_03736</name>
</gene>
<dbReference type="RefSeq" id="WP_073278358.1">
    <property type="nucleotide sequence ID" value="NZ_FRAC01000020.1"/>
</dbReference>
<dbReference type="InterPro" id="IPR011013">
    <property type="entry name" value="Gal_mutarotase_sf_dom"/>
</dbReference>
<dbReference type="GO" id="GO:0005975">
    <property type="term" value="P:carbohydrate metabolic process"/>
    <property type="evidence" value="ECO:0007669"/>
    <property type="project" value="InterPro"/>
</dbReference>
<evidence type="ECO:0000313" key="1">
    <source>
        <dbReference type="EMBL" id="SHK94845.1"/>
    </source>
</evidence>
<dbReference type="InterPro" id="IPR037481">
    <property type="entry name" value="LacX"/>
</dbReference>
<dbReference type="InterPro" id="IPR014718">
    <property type="entry name" value="GH-type_carb-bd"/>
</dbReference>
<evidence type="ECO:0000313" key="2">
    <source>
        <dbReference type="Proteomes" id="UP000184386"/>
    </source>
</evidence>
<sequence length="296" mass="33574">MSSHILKNEELTLTFSDAGAELQAITDTKSGKEYLWNADPAYWKRISPVLFPIVGNLKNKSYSYQGKTYSLPQHGFARDMEFSLTEKNADSLSFLLESSEETLKVYPFPFQLIIRYTLNERTVNVTWEVINTGEDTMYFSIGGHPAFLCPINDKDKQSDYYFSFDSKAPIKVSKVSENGLIIKDASQPPVILPLEDGLLPIDSHLFDDDALVIENNQYHSVSLLTPDRKPYVTVSFDAPLFGLWSPVKKNAPFVCIEPWYGRCDSEDFKGTLETREWGNEIEAGKIFQKSYTITIG</sequence>
<dbReference type="EMBL" id="FRAC01000020">
    <property type="protein sequence ID" value="SHK94845.1"/>
    <property type="molecule type" value="Genomic_DNA"/>
</dbReference>
<dbReference type="PANTHER" id="PTHR11122:SF13">
    <property type="entry name" value="GLUCOSE-6-PHOSPHATE 1-EPIMERASE"/>
    <property type="match status" value="1"/>
</dbReference>
<dbReference type="Proteomes" id="UP000184386">
    <property type="component" value="Unassembled WGS sequence"/>
</dbReference>
<accession>A0A1M6WMT3</accession>
<dbReference type="Pfam" id="PF01263">
    <property type="entry name" value="Aldose_epim"/>
    <property type="match status" value="1"/>
</dbReference>
<dbReference type="CDD" id="cd09024">
    <property type="entry name" value="Aldose_epim_lacX"/>
    <property type="match status" value="1"/>
</dbReference>
<dbReference type="OrthoDB" id="9795355at2"/>
<dbReference type="InterPro" id="IPR008183">
    <property type="entry name" value="Aldose_1/G6P_1-epimerase"/>
</dbReference>
<dbReference type="STRING" id="1121322.SAMN02745136_03736"/>
<proteinExistence type="predicted"/>
<protein>
    <submittedName>
        <fullName evidence="1">Galactose mutarotase</fullName>
    </submittedName>
</protein>
<dbReference type="SUPFAM" id="SSF74650">
    <property type="entry name" value="Galactose mutarotase-like"/>
    <property type="match status" value="1"/>
</dbReference>
<dbReference type="GO" id="GO:0030246">
    <property type="term" value="F:carbohydrate binding"/>
    <property type="evidence" value="ECO:0007669"/>
    <property type="project" value="InterPro"/>
</dbReference>
<reference evidence="1 2" key="1">
    <citation type="submission" date="2016-11" db="EMBL/GenBank/DDBJ databases">
        <authorList>
            <person name="Jaros S."/>
            <person name="Januszkiewicz K."/>
            <person name="Wedrychowicz H."/>
        </authorList>
    </citation>
    <scope>NUCLEOTIDE SEQUENCE [LARGE SCALE GENOMIC DNA]</scope>
    <source>
        <strain evidence="1 2">DSM 15929</strain>
    </source>
</reference>